<reference evidence="5 6" key="1">
    <citation type="submission" date="2015-08" db="EMBL/GenBank/DDBJ databases">
        <authorList>
            <person name="Babu N.S."/>
            <person name="Beckwith C.J."/>
            <person name="Beseler K.G."/>
            <person name="Brison A."/>
            <person name="Carone J.V."/>
            <person name="Caskin T.P."/>
            <person name="Diamond M."/>
            <person name="Durham M.E."/>
            <person name="Foxe J.M."/>
            <person name="Go M."/>
            <person name="Henderson B.A."/>
            <person name="Jones I.B."/>
            <person name="McGettigan J.A."/>
            <person name="Micheletti S.J."/>
            <person name="Nasrallah M.E."/>
            <person name="Ortiz D."/>
            <person name="Piller C.R."/>
            <person name="Privatt S.R."/>
            <person name="Schneider S.L."/>
            <person name="Sharp S."/>
            <person name="Smith T.C."/>
            <person name="Stanton J.D."/>
            <person name="Ullery H.E."/>
            <person name="Wilson R.J."/>
            <person name="Serrano M.G."/>
            <person name="Buck G."/>
            <person name="Lee V."/>
            <person name="Wang Y."/>
            <person name="Carvalho R."/>
            <person name="Voegtly L."/>
            <person name="Shi R."/>
            <person name="Duckworth R."/>
            <person name="Johnson A."/>
            <person name="Loviza R."/>
            <person name="Walstead R."/>
            <person name="Shah Z."/>
            <person name="Kiflezghi M."/>
            <person name="Wade K."/>
            <person name="Ball S.L."/>
            <person name="Bradley K.W."/>
            <person name="Asai D.J."/>
            <person name="Bowman C.A."/>
            <person name="Russell D.A."/>
            <person name="Pope W.H."/>
            <person name="Jacobs-Sera D."/>
            <person name="Hendrix R.W."/>
            <person name="Hatfull G.F."/>
        </authorList>
    </citation>
    <scope>NUCLEOTIDE SEQUENCE [LARGE SCALE GENOMIC DNA]</scope>
    <source>
        <strain evidence="5 6">DSM 27648</strain>
    </source>
</reference>
<evidence type="ECO:0000313" key="6">
    <source>
        <dbReference type="Proteomes" id="UP000064967"/>
    </source>
</evidence>
<dbReference type="FunFam" id="3.30.70.270:FF:000001">
    <property type="entry name" value="Diguanylate cyclase domain protein"/>
    <property type="match status" value="1"/>
</dbReference>
<dbReference type="Gene3D" id="2.60.200.20">
    <property type="match status" value="1"/>
</dbReference>
<dbReference type="SUPFAM" id="SSF49879">
    <property type="entry name" value="SMAD/FHA domain"/>
    <property type="match status" value="1"/>
</dbReference>
<organism evidence="5 6">
    <name type="scientific">Labilithrix luteola</name>
    <dbReference type="NCBI Taxonomy" id="1391654"/>
    <lineage>
        <taxon>Bacteria</taxon>
        <taxon>Pseudomonadati</taxon>
        <taxon>Myxococcota</taxon>
        <taxon>Polyangia</taxon>
        <taxon>Polyangiales</taxon>
        <taxon>Labilitrichaceae</taxon>
        <taxon>Labilithrix</taxon>
    </lineage>
</organism>
<dbReference type="InterPro" id="IPR000160">
    <property type="entry name" value="GGDEF_dom"/>
</dbReference>
<evidence type="ECO:0000313" key="5">
    <source>
        <dbReference type="EMBL" id="AKU95223.1"/>
    </source>
</evidence>
<dbReference type="PROSITE" id="PS50006">
    <property type="entry name" value="FHA_DOMAIN"/>
    <property type="match status" value="1"/>
</dbReference>
<evidence type="ECO:0000256" key="1">
    <source>
        <dbReference type="ARBA" id="ARBA00012528"/>
    </source>
</evidence>
<sequence length="327" mass="36554">MKAKLGTLLIMASDRPYRAKPSLRAPADDEPEATRITSLSSLESELRARRQQHAYVVVLQGSNVGEMFKIEGPETVIGRAMTVQVRLNDDGISRRHCRVLQIGGQVIIEDLGSANGTLVNGEMVQHQALNDGDKIRLGATTMLKFTYQDKLDETFQQQMYDAALRDGLTRTYNKKFFLDRLETEFSYSKRHRTMLSLVMFDVDHFKRINDTYGHLAGDAVLVLLARTAQATVRQEDVLARYGGEEFAIICRGTPLLNAGVFAERLRMAVEQTSFEYGGVRLPVNISVGVTALPEVNVNSPVELIAHCDEALYEAKRSGRNRVCMRGI</sequence>
<evidence type="ECO:0000256" key="2">
    <source>
        <dbReference type="ARBA" id="ARBA00034247"/>
    </source>
</evidence>
<dbReference type="RefSeq" id="WP_240488421.1">
    <property type="nucleotide sequence ID" value="NZ_CP012333.1"/>
</dbReference>
<dbReference type="STRING" id="1391654.AKJ09_01887"/>
<name>A0A0K1PNY1_9BACT</name>
<proteinExistence type="predicted"/>
<dbReference type="CDD" id="cd01949">
    <property type="entry name" value="GGDEF"/>
    <property type="match status" value="1"/>
</dbReference>
<dbReference type="InterPro" id="IPR029787">
    <property type="entry name" value="Nucleotide_cyclase"/>
</dbReference>
<dbReference type="Proteomes" id="UP000064967">
    <property type="component" value="Chromosome"/>
</dbReference>
<dbReference type="PROSITE" id="PS50887">
    <property type="entry name" value="GGDEF"/>
    <property type="match status" value="1"/>
</dbReference>
<keyword evidence="6" id="KW-1185">Reference proteome</keyword>
<dbReference type="GO" id="GO:0043709">
    <property type="term" value="P:cell adhesion involved in single-species biofilm formation"/>
    <property type="evidence" value="ECO:0007669"/>
    <property type="project" value="TreeGrafter"/>
</dbReference>
<protein>
    <recommendedName>
        <fullName evidence="1">diguanylate cyclase</fullName>
        <ecNumber evidence="1">2.7.7.65</ecNumber>
    </recommendedName>
</protein>
<dbReference type="GO" id="GO:1902201">
    <property type="term" value="P:negative regulation of bacterial-type flagellum-dependent cell motility"/>
    <property type="evidence" value="ECO:0007669"/>
    <property type="project" value="TreeGrafter"/>
</dbReference>
<dbReference type="InterPro" id="IPR050469">
    <property type="entry name" value="Diguanylate_Cyclase"/>
</dbReference>
<dbReference type="PANTHER" id="PTHR45138">
    <property type="entry name" value="REGULATORY COMPONENTS OF SENSORY TRANSDUCTION SYSTEM"/>
    <property type="match status" value="1"/>
</dbReference>
<feature type="domain" description="FHA" evidence="3">
    <location>
        <begin position="75"/>
        <end position="124"/>
    </location>
</feature>
<dbReference type="Gene3D" id="3.30.70.270">
    <property type="match status" value="1"/>
</dbReference>
<dbReference type="InterPro" id="IPR008984">
    <property type="entry name" value="SMAD_FHA_dom_sf"/>
</dbReference>
<accession>A0A0K1PNY1</accession>
<dbReference type="Pfam" id="PF00990">
    <property type="entry name" value="GGDEF"/>
    <property type="match status" value="1"/>
</dbReference>
<dbReference type="CDD" id="cd00060">
    <property type="entry name" value="FHA"/>
    <property type="match status" value="1"/>
</dbReference>
<dbReference type="PANTHER" id="PTHR45138:SF9">
    <property type="entry name" value="DIGUANYLATE CYCLASE DGCM-RELATED"/>
    <property type="match status" value="1"/>
</dbReference>
<comment type="catalytic activity">
    <reaction evidence="2">
        <text>2 GTP = 3',3'-c-di-GMP + 2 diphosphate</text>
        <dbReference type="Rhea" id="RHEA:24898"/>
        <dbReference type="ChEBI" id="CHEBI:33019"/>
        <dbReference type="ChEBI" id="CHEBI:37565"/>
        <dbReference type="ChEBI" id="CHEBI:58805"/>
        <dbReference type="EC" id="2.7.7.65"/>
    </reaction>
</comment>
<dbReference type="AlphaFoldDB" id="A0A0K1PNY1"/>
<evidence type="ECO:0000259" key="4">
    <source>
        <dbReference type="PROSITE" id="PS50887"/>
    </source>
</evidence>
<dbReference type="SUPFAM" id="SSF55073">
    <property type="entry name" value="Nucleotide cyclase"/>
    <property type="match status" value="1"/>
</dbReference>
<dbReference type="GO" id="GO:0005886">
    <property type="term" value="C:plasma membrane"/>
    <property type="evidence" value="ECO:0007669"/>
    <property type="project" value="TreeGrafter"/>
</dbReference>
<dbReference type="Pfam" id="PF00498">
    <property type="entry name" value="FHA"/>
    <property type="match status" value="1"/>
</dbReference>
<gene>
    <name evidence="5" type="ORF">AKJ09_01887</name>
</gene>
<dbReference type="KEGG" id="llu:AKJ09_01887"/>
<dbReference type="InterPro" id="IPR043128">
    <property type="entry name" value="Rev_trsase/Diguanyl_cyclase"/>
</dbReference>
<dbReference type="GO" id="GO:0052621">
    <property type="term" value="F:diguanylate cyclase activity"/>
    <property type="evidence" value="ECO:0007669"/>
    <property type="project" value="UniProtKB-EC"/>
</dbReference>
<feature type="domain" description="GGDEF" evidence="4">
    <location>
        <begin position="193"/>
        <end position="327"/>
    </location>
</feature>
<evidence type="ECO:0000259" key="3">
    <source>
        <dbReference type="PROSITE" id="PS50006"/>
    </source>
</evidence>
<dbReference type="EC" id="2.7.7.65" evidence="1"/>
<dbReference type="NCBIfam" id="TIGR00254">
    <property type="entry name" value="GGDEF"/>
    <property type="match status" value="1"/>
</dbReference>
<dbReference type="SMART" id="SM00240">
    <property type="entry name" value="FHA"/>
    <property type="match status" value="1"/>
</dbReference>
<dbReference type="InterPro" id="IPR000253">
    <property type="entry name" value="FHA_dom"/>
</dbReference>
<dbReference type="EMBL" id="CP012333">
    <property type="protein sequence ID" value="AKU95223.1"/>
    <property type="molecule type" value="Genomic_DNA"/>
</dbReference>
<dbReference type="SMART" id="SM00267">
    <property type="entry name" value="GGDEF"/>
    <property type="match status" value="1"/>
</dbReference>